<evidence type="ECO:0000313" key="3">
    <source>
        <dbReference type="Proteomes" id="UP000265903"/>
    </source>
</evidence>
<comment type="caution">
    <text evidence="2">The sequence shown here is derived from an EMBL/GenBank/DDBJ whole genome shotgun (WGS) entry which is preliminary data.</text>
</comment>
<evidence type="ECO:0008006" key="4">
    <source>
        <dbReference type="Google" id="ProtNLM"/>
    </source>
</evidence>
<dbReference type="Pfam" id="PF02643">
    <property type="entry name" value="DUF192"/>
    <property type="match status" value="1"/>
</dbReference>
<proteinExistence type="predicted"/>
<sequence>MKALKALIPACTLALTGCGAAEAGKTDTPVTLPQVQACFVSNNEGHAVTVEVATESEDRKTGLMGRRDLAENAGMVFEYQEQRPARYGFWMYKTLIPLDIAFLDESGVIVSIRHMLPCTSSRASDCPIYPAGKPFRSAVEMNAGYFKAHGIDEGDRFIWPLESACPP</sequence>
<reference evidence="2 3" key="1">
    <citation type="submission" date="2018-08" db="EMBL/GenBank/DDBJ databases">
        <title>Whole Genome Sequence of the Moderate Halophilic Marine Bacterium Marinobacter litoralis Sw-45.</title>
        <authorList>
            <person name="Musa H."/>
        </authorList>
    </citation>
    <scope>NUCLEOTIDE SEQUENCE [LARGE SCALE GENOMIC DNA]</scope>
    <source>
        <strain evidence="2 3">Sw-45</strain>
    </source>
</reference>
<keyword evidence="1" id="KW-0732">Signal</keyword>
<gene>
    <name evidence="2" type="ORF">DOQ08_01004</name>
</gene>
<evidence type="ECO:0000313" key="2">
    <source>
        <dbReference type="EMBL" id="RMJ06317.1"/>
    </source>
</evidence>
<protein>
    <recommendedName>
        <fullName evidence="4">ACR</fullName>
    </recommendedName>
</protein>
<dbReference type="PANTHER" id="PTHR37953:SF1">
    <property type="entry name" value="UPF0127 PROTEIN MJ1496"/>
    <property type="match status" value="1"/>
</dbReference>
<dbReference type="InterPro" id="IPR003795">
    <property type="entry name" value="DUF192"/>
</dbReference>
<dbReference type="RefSeq" id="WP_114333766.1">
    <property type="nucleotide sequence ID" value="NZ_QMDL01000001.1"/>
</dbReference>
<accession>A0A3M2RM05</accession>
<dbReference type="PANTHER" id="PTHR37953">
    <property type="entry name" value="UPF0127 PROTEIN MJ1496"/>
    <property type="match status" value="1"/>
</dbReference>
<dbReference type="Gene3D" id="2.60.120.1140">
    <property type="entry name" value="Protein of unknown function DUF192"/>
    <property type="match status" value="1"/>
</dbReference>
<dbReference type="PROSITE" id="PS51257">
    <property type="entry name" value="PROKAR_LIPOPROTEIN"/>
    <property type="match status" value="1"/>
</dbReference>
<dbReference type="AlphaFoldDB" id="A0A3M2RM05"/>
<organism evidence="2 3">
    <name type="scientific">Marinobacter litoralis</name>
    <dbReference type="NCBI Taxonomy" id="187981"/>
    <lineage>
        <taxon>Bacteria</taxon>
        <taxon>Pseudomonadati</taxon>
        <taxon>Pseudomonadota</taxon>
        <taxon>Gammaproteobacteria</taxon>
        <taxon>Pseudomonadales</taxon>
        <taxon>Marinobacteraceae</taxon>
        <taxon>Marinobacter</taxon>
    </lineage>
</organism>
<feature type="signal peptide" evidence="1">
    <location>
        <begin position="1"/>
        <end position="23"/>
    </location>
</feature>
<keyword evidence="3" id="KW-1185">Reference proteome</keyword>
<dbReference type="InterPro" id="IPR038695">
    <property type="entry name" value="Saro_0823-like_sf"/>
</dbReference>
<evidence type="ECO:0000256" key="1">
    <source>
        <dbReference type="SAM" id="SignalP"/>
    </source>
</evidence>
<dbReference type="Proteomes" id="UP000265903">
    <property type="component" value="Unassembled WGS sequence"/>
</dbReference>
<dbReference type="EMBL" id="QMDL01000001">
    <property type="protein sequence ID" value="RMJ06317.1"/>
    <property type="molecule type" value="Genomic_DNA"/>
</dbReference>
<feature type="chain" id="PRO_5018155301" description="ACR" evidence="1">
    <location>
        <begin position="24"/>
        <end position="167"/>
    </location>
</feature>
<dbReference type="OrthoDB" id="5526466at2"/>
<name>A0A3M2RM05_9GAMM</name>